<dbReference type="HOGENOM" id="CLU_2246362_0_0_11"/>
<protein>
    <submittedName>
        <fullName evidence="2">Uncharacterized protein</fullName>
    </submittedName>
</protein>
<gene>
    <name evidence="2" type="ORF">KCH_32260</name>
</gene>
<name>A0A066YV84_9ACTN</name>
<sequence length="104" mass="10005">MAAAPAAGGGGAAGGVVQADASDGGTLADAGGAVHVVPPVDRPSGDAGERRMAGRSGAVVRGRPADSGRGRARRSRDVASGRRAGGGGVRVSRGRRGAARRPTP</sequence>
<organism evidence="2 3">
    <name type="scientific">Kitasatospora cheerisanensis KCTC 2395</name>
    <dbReference type="NCBI Taxonomy" id="1348663"/>
    <lineage>
        <taxon>Bacteria</taxon>
        <taxon>Bacillati</taxon>
        <taxon>Actinomycetota</taxon>
        <taxon>Actinomycetes</taxon>
        <taxon>Kitasatosporales</taxon>
        <taxon>Streptomycetaceae</taxon>
        <taxon>Kitasatospora</taxon>
    </lineage>
</organism>
<proteinExistence type="predicted"/>
<feature type="compositionally biased region" description="Basic and acidic residues" evidence="1">
    <location>
        <begin position="63"/>
        <end position="80"/>
    </location>
</feature>
<comment type="caution">
    <text evidence="2">The sequence shown here is derived from an EMBL/GenBank/DDBJ whole genome shotgun (WGS) entry which is preliminary data.</text>
</comment>
<feature type="compositionally biased region" description="Low complexity" evidence="1">
    <location>
        <begin position="15"/>
        <end position="25"/>
    </location>
</feature>
<feature type="region of interest" description="Disordered" evidence="1">
    <location>
        <begin position="1"/>
        <end position="104"/>
    </location>
</feature>
<feature type="compositionally biased region" description="Basic residues" evidence="1">
    <location>
        <begin position="92"/>
        <end position="104"/>
    </location>
</feature>
<dbReference type="EMBL" id="JNBY01000087">
    <property type="protein sequence ID" value="KDN85127.1"/>
    <property type="molecule type" value="Genomic_DNA"/>
</dbReference>
<dbReference type="AlphaFoldDB" id="A0A066YV84"/>
<feature type="compositionally biased region" description="Basic and acidic residues" evidence="1">
    <location>
        <begin position="43"/>
        <end position="52"/>
    </location>
</feature>
<evidence type="ECO:0000313" key="2">
    <source>
        <dbReference type="EMBL" id="KDN85127.1"/>
    </source>
</evidence>
<keyword evidence="3" id="KW-1185">Reference proteome</keyword>
<dbReference type="Proteomes" id="UP000027178">
    <property type="component" value="Unassembled WGS sequence"/>
</dbReference>
<accession>A0A066YV84</accession>
<evidence type="ECO:0000313" key="3">
    <source>
        <dbReference type="Proteomes" id="UP000027178"/>
    </source>
</evidence>
<reference evidence="2 3" key="1">
    <citation type="submission" date="2014-05" db="EMBL/GenBank/DDBJ databases">
        <title>Draft Genome Sequence of Kitasatospora cheerisanensis KCTC 2395.</title>
        <authorList>
            <person name="Nam D.H."/>
        </authorList>
    </citation>
    <scope>NUCLEOTIDE SEQUENCE [LARGE SCALE GENOMIC DNA]</scope>
    <source>
        <strain evidence="2 3">KCTC 2395</strain>
    </source>
</reference>
<evidence type="ECO:0000256" key="1">
    <source>
        <dbReference type="SAM" id="MobiDB-lite"/>
    </source>
</evidence>